<dbReference type="PROSITE" id="PS01124">
    <property type="entry name" value="HTH_ARAC_FAMILY_2"/>
    <property type="match status" value="1"/>
</dbReference>
<reference evidence="5 8" key="2">
    <citation type="submission" date="2018-10" db="EMBL/GenBank/DDBJ databases">
        <title>Sequencing the genomes of 1000 actinobacteria strains.</title>
        <authorList>
            <person name="Klenk H.-P."/>
        </authorList>
    </citation>
    <scope>NUCLEOTIDE SEQUENCE [LARGE SCALE GENOMIC DNA]</scope>
    <source>
        <strain evidence="5 8">DSM 45119</strain>
    </source>
</reference>
<proteinExistence type="predicted"/>
<accession>A0A1I4VT49</accession>
<dbReference type="PROSITE" id="PS00041">
    <property type="entry name" value="HTH_ARAC_FAMILY_1"/>
    <property type="match status" value="1"/>
</dbReference>
<keyword evidence="2 6" id="KW-0238">DNA-binding</keyword>
<dbReference type="PRINTS" id="PR00032">
    <property type="entry name" value="HTHARAC"/>
</dbReference>
<evidence type="ECO:0000313" key="8">
    <source>
        <dbReference type="Proteomes" id="UP000270697"/>
    </source>
</evidence>
<evidence type="ECO:0000256" key="2">
    <source>
        <dbReference type="ARBA" id="ARBA00023125"/>
    </source>
</evidence>
<evidence type="ECO:0000313" key="5">
    <source>
        <dbReference type="EMBL" id="RKT87226.1"/>
    </source>
</evidence>
<protein>
    <submittedName>
        <fullName evidence="5">AraC-like DNA-binding protein</fullName>
    </submittedName>
    <submittedName>
        <fullName evidence="6">AraC-type DNA-binding protein</fullName>
    </submittedName>
</protein>
<keyword evidence="3" id="KW-0804">Transcription</keyword>
<gene>
    <name evidence="5" type="ORF">ATL45_5626</name>
    <name evidence="6" type="ORF">SAMN05421805_102361</name>
</gene>
<evidence type="ECO:0000313" key="6">
    <source>
        <dbReference type="EMBL" id="SFN04217.1"/>
    </source>
</evidence>
<dbReference type="OrthoDB" id="9816011at2"/>
<dbReference type="STRING" id="455193.SAMN05421805_102361"/>
<evidence type="ECO:0000256" key="3">
    <source>
        <dbReference type="ARBA" id="ARBA00023163"/>
    </source>
</evidence>
<dbReference type="InterPro" id="IPR009057">
    <property type="entry name" value="Homeodomain-like_sf"/>
</dbReference>
<feature type="domain" description="HTH araC/xylS-type" evidence="4">
    <location>
        <begin position="6"/>
        <end position="104"/>
    </location>
</feature>
<dbReference type="SUPFAM" id="SSF46689">
    <property type="entry name" value="Homeodomain-like"/>
    <property type="match status" value="2"/>
</dbReference>
<keyword evidence="1" id="KW-0805">Transcription regulation</keyword>
<keyword evidence="8" id="KW-1185">Reference proteome</keyword>
<evidence type="ECO:0000259" key="4">
    <source>
        <dbReference type="PROSITE" id="PS01124"/>
    </source>
</evidence>
<evidence type="ECO:0000256" key="1">
    <source>
        <dbReference type="ARBA" id="ARBA00023015"/>
    </source>
</evidence>
<dbReference type="PANTHER" id="PTHR43280">
    <property type="entry name" value="ARAC-FAMILY TRANSCRIPTIONAL REGULATOR"/>
    <property type="match status" value="1"/>
</dbReference>
<dbReference type="Proteomes" id="UP000270697">
    <property type="component" value="Unassembled WGS sequence"/>
</dbReference>
<reference evidence="6 7" key="1">
    <citation type="submission" date="2016-10" db="EMBL/GenBank/DDBJ databases">
        <authorList>
            <person name="de Groot N.N."/>
        </authorList>
    </citation>
    <scope>NUCLEOTIDE SEQUENCE [LARGE SCALE GENOMIC DNA]</scope>
    <source>
        <strain evidence="6 7">CPCC 201259</strain>
    </source>
</reference>
<dbReference type="InterPro" id="IPR018062">
    <property type="entry name" value="HTH_AraC-typ_CS"/>
</dbReference>
<dbReference type="Proteomes" id="UP000199398">
    <property type="component" value="Unassembled WGS sequence"/>
</dbReference>
<dbReference type="EMBL" id="FOUP01000002">
    <property type="protein sequence ID" value="SFN04217.1"/>
    <property type="molecule type" value="Genomic_DNA"/>
</dbReference>
<name>A0A1I4VT49_9PSEU</name>
<dbReference type="GO" id="GO:0003700">
    <property type="term" value="F:DNA-binding transcription factor activity"/>
    <property type="evidence" value="ECO:0007669"/>
    <property type="project" value="InterPro"/>
</dbReference>
<sequence length="253" mass="27486">MQAAVERAIDAMWNRYHESLSLADIADTAIYSKFYFSRVFRSLTGTSPGRFLTAIRLTKAKELLLETSLSVTEISHRVGYSSLGTFTSRFTRSVGVSPARYRSLSHKGILSLPEFSAPVQGRSAAAVSGWVTVPDSRIPVRVYVGAFTDPIAQGIPSACDVREGSGPYRLDAVPDRPYFIRAAVVAVNDLDPRPWKRQPLFVGAADPVAAGPGRTSEVDIETRPSRLLDLPILLALPELDSHSAAEAELAATR</sequence>
<dbReference type="GO" id="GO:0043565">
    <property type="term" value="F:sequence-specific DNA binding"/>
    <property type="evidence" value="ECO:0007669"/>
    <property type="project" value="InterPro"/>
</dbReference>
<dbReference type="InterPro" id="IPR020449">
    <property type="entry name" value="Tscrpt_reg_AraC-type_HTH"/>
</dbReference>
<organism evidence="6 7">
    <name type="scientific">Saccharopolyspora antimicrobica</name>
    <dbReference type="NCBI Taxonomy" id="455193"/>
    <lineage>
        <taxon>Bacteria</taxon>
        <taxon>Bacillati</taxon>
        <taxon>Actinomycetota</taxon>
        <taxon>Actinomycetes</taxon>
        <taxon>Pseudonocardiales</taxon>
        <taxon>Pseudonocardiaceae</taxon>
        <taxon>Saccharopolyspora</taxon>
    </lineage>
</organism>
<dbReference type="Pfam" id="PF12833">
    <property type="entry name" value="HTH_18"/>
    <property type="match status" value="1"/>
</dbReference>
<dbReference type="Gene3D" id="1.10.10.60">
    <property type="entry name" value="Homeodomain-like"/>
    <property type="match status" value="2"/>
</dbReference>
<dbReference type="EMBL" id="RBXX01000002">
    <property type="protein sequence ID" value="RKT87226.1"/>
    <property type="molecule type" value="Genomic_DNA"/>
</dbReference>
<dbReference type="InterPro" id="IPR018060">
    <property type="entry name" value="HTH_AraC"/>
</dbReference>
<evidence type="ECO:0000313" key="7">
    <source>
        <dbReference type="Proteomes" id="UP000199398"/>
    </source>
</evidence>
<dbReference type="SMART" id="SM00342">
    <property type="entry name" value="HTH_ARAC"/>
    <property type="match status" value="1"/>
</dbReference>
<dbReference type="PANTHER" id="PTHR43280:SF28">
    <property type="entry name" value="HTH-TYPE TRANSCRIPTIONAL ACTIVATOR RHAS"/>
    <property type="match status" value="1"/>
</dbReference>
<dbReference type="AlphaFoldDB" id="A0A1I4VT49"/>